<dbReference type="InterPro" id="IPR001611">
    <property type="entry name" value="Leu-rich_rpt"/>
</dbReference>
<keyword evidence="4" id="KW-1185">Reference proteome</keyword>
<sequence>MSTDPCTDWTGVLCNSNLTAVKKIVLDSMLLPGTLDAVSLCAAKSLRVLSLNNNTITGEMPQEMGNSTQLTHLYLSGNKLIGSLPNSLSNLNNLKKLDISNNYFSGALPDFTRISGLVSFLVQNNSFTGKIPQFDFENLQSFNVSFNYFTGPIPVLKGRFSVDSFLGNPGLCGYPLPNKCPPSK</sequence>
<dbReference type="PROSITE" id="PS51450">
    <property type="entry name" value="LRR"/>
    <property type="match status" value="1"/>
</dbReference>
<dbReference type="Pfam" id="PF13855">
    <property type="entry name" value="LRR_8"/>
    <property type="match status" value="1"/>
</dbReference>
<dbReference type="EMBL" id="JAJJMB010016078">
    <property type="protein sequence ID" value="KAI3849944.1"/>
    <property type="molecule type" value="Genomic_DNA"/>
</dbReference>
<dbReference type="Proteomes" id="UP001202328">
    <property type="component" value="Unassembled WGS sequence"/>
</dbReference>
<dbReference type="PANTHER" id="PTHR48007">
    <property type="entry name" value="LEUCINE-RICH REPEAT RECEPTOR-LIKE PROTEIN KINASE PXC1"/>
    <property type="match status" value="1"/>
</dbReference>
<dbReference type="SUPFAM" id="SSF52058">
    <property type="entry name" value="L domain-like"/>
    <property type="match status" value="1"/>
</dbReference>
<evidence type="ECO:0000256" key="1">
    <source>
        <dbReference type="ARBA" id="ARBA00022614"/>
    </source>
</evidence>
<keyword evidence="2" id="KW-0677">Repeat</keyword>
<reference evidence="3" key="1">
    <citation type="submission" date="2022-04" db="EMBL/GenBank/DDBJ databases">
        <title>A functionally conserved STORR gene fusion in Papaver species that diverged 16.8 million years ago.</title>
        <authorList>
            <person name="Catania T."/>
        </authorList>
    </citation>
    <scope>NUCLEOTIDE SEQUENCE</scope>
    <source>
        <strain evidence="3">S-188037</strain>
    </source>
</reference>
<name>A0AAD4S0N6_9MAGN</name>
<keyword evidence="1" id="KW-0433">Leucine-rich repeat</keyword>
<protein>
    <submittedName>
        <fullName evidence="3">Uncharacterized protein</fullName>
    </submittedName>
</protein>
<dbReference type="InterPro" id="IPR032675">
    <property type="entry name" value="LRR_dom_sf"/>
</dbReference>
<dbReference type="Pfam" id="PF00560">
    <property type="entry name" value="LRR_1"/>
    <property type="match status" value="1"/>
</dbReference>
<dbReference type="PANTHER" id="PTHR48007:SF79">
    <property type="entry name" value="(WILD MALAYSIAN BANANA) HYPOTHETICAL PROTEIN"/>
    <property type="match status" value="1"/>
</dbReference>
<dbReference type="FunFam" id="3.80.10.10:FF:000383">
    <property type="entry name" value="Leucine-rich repeat receptor protein kinase EMS1"/>
    <property type="match status" value="1"/>
</dbReference>
<accession>A0AAD4S0N6</accession>
<proteinExistence type="predicted"/>
<dbReference type="InterPro" id="IPR046959">
    <property type="entry name" value="PRK1-6/SRF4-like"/>
</dbReference>
<comment type="caution">
    <text evidence="3">The sequence shown here is derived from an EMBL/GenBank/DDBJ whole genome shotgun (WGS) entry which is preliminary data.</text>
</comment>
<evidence type="ECO:0000256" key="2">
    <source>
        <dbReference type="ARBA" id="ARBA00022737"/>
    </source>
</evidence>
<organism evidence="3 4">
    <name type="scientific">Papaver atlanticum</name>
    <dbReference type="NCBI Taxonomy" id="357466"/>
    <lineage>
        <taxon>Eukaryota</taxon>
        <taxon>Viridiplantae</taxon>
        <taxon>Streptophyta</taxon>
        <taxon>Embryophyta</taxon>
        <taxon>Tracheophyta</taxon>
        <taxon>Spermatophyta</taxon>
        <taxon>Magnoliopsida</taxon>
        <taxon>Ranunculales</taxon>
        <taxon>Papaveraceae</taxon>
        <taxon>Papaveroideae</taxon>
        <taxon>Papaver</taxon>
    </lineage>
</organism>
<dbReference type="Gene3D" id="3.80.10.10">
    <property type="entry name" value="Ribonuclease Inhibitor"/>
    <property type="match status" value="2"/>
</dbReference>
<dbReference type="AlphaFoldDB" id="A0AAD4S0N6"/>
<evidence type="ECO:0000313" key="4">
    <source>
        <dbReference type="Proteomes" id="UP001202328"/>
    </source>
</evidence>
<gene>
    <name evidence="3" type="ORF">MKW98_026858</name>
</gene>
<evidence type="ECO:0000313" key="3">
    <source>
        <dbReference type="EMBL" id="KAI3849944.1"/>
    </source>
</evidence>